<evidence type="ECO:0000256" key="1">
    <source>
        <dbReference type="SAM" id="SignalP"/>
    </source>
</evidence>
<reference evidence="2" key="1">
    <citation type="journal article" date="2019" name="bioRxiv">
        <title>The Genome of the Zebra Mussel, Dreissena polymorpha: A Resource for Invasive Species Research.</title>
        <authorList>
            <person name="McCartney M.A."/>
            <person name="Auch B."/>
            <person name="Kono T."/>
            <person name="Mallez S."/>
            <person name="Zhang Y."/>
            <person name="Obille A."/>
            <person name="Becker A."/>
            <person name="Abrahante J.E."/>
            <person name="Garbe J."/>
            <person name="Badalamenti J.P."/>
            <person name="Herman A."/>
            <person name="Mangelson H."/>
            <person name="Liachko I."/>
            <person name="Sullivan S."/>
            <person name="Sone E.D."/>
            <person name="Koren S."/>
            <person name="Silverstein K.A.T."/>
            <person name="Beckman K.B."/>
            <person name="Gohl D.M."/>
        </authorList>
    </citation>
    <scope>NUCLEOTIDE SEQUENCE</scope>
    <source>
        <strain evidence="2">Duluth1</strain>
        <tissue evidence="2">Whole animal</tissue>
    </source>
</reference>
<protein>
    <submittedName>
        <fullName evidence="2">Uncharacterized protein</fullName>
    </submittedName>
</protein>
<dbReference type="Gene3D" id="3.40.50.1820">
    <property type="entry name" value="alpha/beta hydrolase"/>
    <property type="match status" value="1"/>
</dbReference>
<sequence>MAFLRNAALTSLVVVLLAIYVCPRFPKTASNQGTKTMVGLFFKFQDLVTYVGEHIGLDPVQIANSFSNIIFLLDRPVADVNPTMRITLEKWCERQKRSCYQSSDSAGGNLVAAVSLNISLDANFPKTVIKFMSLDYPFLQAVDLRLPSYRKYENGPCFLDKLRMMKCMLRFTIFSTITNNKAI</sequence>
<evidence type="ECO:0000313" key="2">
    <source>
        <dbReference type="EMBL" id="KAH3884116.1"/>
    </source>
</evidence>
<dbReference type="AlphaFoldDB" id="A0A9D4RWL0"/>
<dbReference type="Proteomes" id="UP000828390">
    <property type="component" value="Unassembled WGS sequence"/>
</dbReference>
<keyword evidence="1" id="KW-0732">Signal</keyword>
<dbReference type="EMBL" id="JAIWYP010000001">
    <property type="protein sequence ID" value="KAH3884116.1"/>
    <property type="molecule type" value="Genomic_DNA"/>
</dbReference>
<accession>A0A9D4RWL0</accession>
<reference evidence="2" key="2">
    <citation type="submission" date="2020-11" db="EMBL/GenBank/DDBJ databases">
        <authorList>
            <person name="McCartney M.A."/>
            <person name="Auch B."/>
            <person name="Kono T."/>
            <person name="Mallez S."/>
            <person name="Becker A."/>
            <person name="Gohl D.M."/>
            <person name="Silverstein K.A.T."/>
            <person name="Koren S."/>
            <person name="Bechman K.B."/>
            <person name="Herman A."/>
            <person name="Abrahante J.E."/>
            <person name="Garbe J."/>
        </authorList>
    </citation>
    <scope>NUCLEOTIDE SEQUENCE</scope>
    <source>
        <strain evidence="2">Duluth1</strain>
        <tissue evidence="2">Whole animal</tissue>
    </source>
</reference>
<feature type="signal peptide" evidence="1">
    <location>
        <begin position="1"/>
        <end position="18"/>
    </location>
</feature>
<comment type="caution">
    <text evidence="2">The sequence shown here is derived from an EMBL/GenBank/DDBJ whole genome shotgun (WGS) entry which is preliminary data.</text>
</comment>
<name>A0A9D4RWL0_DREPO</name>
<evidence type="ECO:0000313" key="3">
    <source>
        <dbReference type="Proteomes" id="UP000828390"/>
    </source>
</evidence>
<organism evidence="2 3">
    <name type="scientific">Dreissena polymorpha</name>
    <name type="common">Zebra mussel</name>
    <name type="synonym">Mytilus polymorpha</name>
    <dbReference type="NCBI Taxonomy" id="45954"/>
    <lineage>
        <taxon>Eukaryota</taxon>
        <taxon>Metazoa</taxon>
        <taxon>Spiralia</taxon>
        <taxon>Lophotrochozoa</taxon>
        <taxon>Mollusca</taxon>
        <taxon>Bivalvia</taxon>
        <taxon>Autobranchia</taxon>
        <taxon>Heteroconchia</taxon>
        <taxon>Euheterodonta</taxon>
        <taxon>Imparidentia</taxon>
        <taxon>Neoheterodontei</taxon>
        <taxon>Myida</taxon>
        <taxon>Dreissenoidea</taxon>
        <taxon>Dreissenidae</taxon>
        <taxon>Dreissena</taxon>
    </lineage>
</organism>
<keyword evidence="3" id="KW-1185">Reference proteome</keyword>
<dbReference type="InterPro" id="IPR029058">
    <property type="entry name" value="AB_hydrolase_fold"/>
</dbReference>
<gene>
    <name evidence="2" type="ORF">DPMN_008089</name>
</gene>
<proteinExistence type="predicted"/>
<feature type="chain" id="PRO_5039667562" evidence="1">
    <location>
        <begin position="19"/>
        <end position="183"/>
    </location>
</feature>